<evidence type="ECO:0000256" key="4">
    <source>
        <dbReference type="ARBA" id="ARBA00022842"/>
    </source>
</evidence>
<dbReference type="InterPro" id="IPR015797">
    <property type="entry name" value="NUDIX_hydrolase-like_dom_sf"/>
</dbReference>
<sequence>MVLSNILDLLTGRAFSLPPRIQFAALPYRIRKKTVEYLLVTSRDTGRWIIPKGWPLSGGDVAETVMTEAWEEAGIYGKLHGEPAGEYSYDKRMENHSVRCRVVFYPVLVTKLAKDFPERNERQREWLGAVEAANRIQEPDLRELFEGGRLDALIKRIEHEE</sequence>
<dbReference type="Proteomes" id="UP001196509">
    <property type="component" value="Unassembled WGS sequence"/>
</dbReference>
<keyword evidence="7" id="KW-1185">Reference proteome</keyword>
<organism evidence="6 7">
    <name type="scientific">Flavimaribacter sediminis</name>
    <dbReference type="NCBI Taxonomy" id="2865987"/>
    <lineage>
        <taxon>Bacteria</taxon>
        <taxon>Pseudomonadati</taxon>
        <taxon>Pseudomonadota</taxon>
        <taxon>Alphaproteobacteria</taxon>
        <taxon>Hyphomicrobiales</taxon>
        <taxon>Rhizobiaceae</taxon>
        <taxon>Flavimaribacter</taxon>
    </lineage>
</organism>
<dbReference type="Gene3D" id="3.90.79.10">
    <property type="entry name" value="Nucleoside Triphosphate Pyrophosphohydrolase"/>
    <property type="match status" value="1"/>
</dbReference>
<keyword evidence="4" id="KW-0460">Magnesium</keyword>
<evidence type="ECO:0000259" key="5">
    <source>
        <dbReference type="PROSITE" id="PS51462"/>
    </source>
</evidence>
<dbReference type="EMBL" id="JAICBX010000002">
    <property type="protein sequence ID" value="MBW8638216.1"/>
    <property type="molecule type" value="Genomic_DNA"/>
</dbReference>
<evidence type="ECO:0000256" key="1">
    <source>
        <dbReference type="ARBA" id="ARBA00001946"/>
    </source>
</evidence>
<dbReference type="GO" id="GO:0046872">
    <property type="term" value="F:metal ion binding"/>
    <property type="evidence" value="ECO:0007669"/>
    <property type="project" value="UniProtKB-KW"/>
</dbReference>
<dbReference type="Pfam" id="PF00293">
    <property type="entry name" value="NUDIX"/>
    <property type="match status" value="1"/>
</dbReference>
<keyword evidence="3 6" id="KW-0378">Hydrolase</keyword>
<evidence type="ECO:0000313" key="6">
    <source>
        <dbReference type="EMBL" id="MBW8638216.1"/>
    </source>
</evidence>
<accession>A0AAE2ZL52</accession>
<dbReference type="PANTHER" id="PTHR12629">
    <property type="entry name" value="DIPHOSPHOINOSITOL POLYPHOSPHATE PHOSPHOHYDROLASE"/>
    <property type="match status" value="1"/>
</dbReference>
<name>A0AAE2ZL52_9HYPH</name>
<gene>
    <name evidence="6" type="ORF">K1W69_13555</name>
</gene>
<dbReference type="GO" id="GO:0016462">
    <property type="term" value="F:pyrophosphatase activity"/>
    <property type="evidence" value="ECO:0007669"/>
    <property type="project" value="InterPro"/>
</dbReference>
<dbReference type="AlphaFoldDB" id="A0AAE2ZL52"/>
<evidence type="ECO:0000256" key="3">
    <source>
        <dbReference type="ARBA" id="ARBA00022801"/>
    </source>
</evidence>
<dbReference type="GO" id="GO:0005737">
    <property type="term" value="C:cytoplasm"/>
    <property type="evidence" value="ECO:0007669"/>
    <property type="project" value="TreeGrafter"/>
</dbReference>
<proteinExistence type="predicted"/>
<dbReference type="InterPro" id="IPR000086">
    <property type="entry name" value="NUDIX_hydrolase_dom"/>
</dbReference>
<protein>
    <submittedName>
        <fullName evidence="6">NUDIX hydrolase</fullName>
    </submittedName>
</protein>
<reference evidence="6" key="1">
    <citation type="submission" date="2021-08" db="EMBL/GenBank/DDBJ databases">
        <title>Hoeflea bacterium WL0058 sp. nov., isolated from the sediment.</title>
        <authorList>
            <person name="Wang L."/>
            <person name="Zhang D."/>
        </authorList>
    </citation>
    <scope>NUCLEOTIDE SEQUENCE</scope>
    <source>
        <strain evidence="6">WL0058</strain>
    </source>
</reference>
<dbReference type="SUPFAM" id="SSF55811">
    <property type="entry name" value="Nudix"/>
    <property type="match status" value="1"/>
</dbReference>
<dbReference type="PANTHER" id="PTHR12629:SF0">
    <property type="entry name" value="DIPHOSPHOINOSITOL-POLYPHOSPHATE DIPHOSPHATASE"/>
    <property type="match status" value="1"/>
</dbReference>
<dbReference type="InterPro" id="IPR047198">
    <property type="entry name" value="DDP-like_NUDIX"/>
</dbReference>
<keyword evidence="2" id="KW-0479">Metal-binding</keyword>
<evidence type="ECO:0000313" key="7">
    <source>
        <dbReference type="Proteomes" id="UP001196509"/>
    </source>
</evidence>
<evidence type="ECO:0000256" key="2">
    <source>
        <dbReference type="ARBA" id="ARBA00022723"/>
    </source>
</evidence>
<comment type="cofactor">
    <cofactor evidence="1">
        <name>Mg(2+)</name>
        <dbReference type="ChEBI" id="CHEBI:18420"/>
    </cofactor>
</comment>
<comment type="caution">
    <text evidence="6">The sequence shown here is derived from an EMBL/GenBank/DDBJ whole genome shotgun (WGS) entry which is preliminary data.</text>
</comment>
<feature type="domain" description="Nudix hydrolase" evidence="5">
    <location>
        <begin position="18"/>
        <end position="149"/>
    </location>
</feature>
<dbReference type="PROSITE" id="PS51462">
    <property type="entry name" value="NUDIX"/>
    <property type="match status" value="1"/>
</dbReference>
<dbReference type="CDD" id="cd04666">
    <property type="entry name" value="NUDIX_DIPP2_like_Nudt4"/>
    <property type="match status" value="1"/>
</dbReference>